<dbReference type="EC" id="3.5.4.2" evidence="5"/>
<evidence type="ECO:0000256" key="4">
    <source>
        <dbReference type="ARBA" id="ARBA00023080"/>
    </source>
</evidence>
<keyword evidence="8" id="KW-1185">Reference proteome</keyword>
<dbReference type="OrthoDB" id="105475at2"/>
<feature type="domain" description="Adenosine deaminase" evidence="6">
    <location>
        <begin position="11"/>
        <end position="327"/>
    </location>
</feature>
<gene>
    <name evidence="7" type="ORF">EV378_6246</name>
</gene>
<feature type="active site" description="Proton donor" evidence="5">
    <location>
        <position position="198"/>
    </location>
</feature>
<comment type="function">
    <text evidence="5">Catalyzes the hydrolytic deamination of adenine to hypoxanthine. Plays an important role in the purine salvage pathway and in nitrogen catabolism.</text>
</comment>
<dbReference type="Proteomes" id="UP000295560">
    <property type="component" value="Unassembled WGS sequence"/>
</dbReference>
<dbReference type="PANTHER" id="PTHR43114">
    <property type="entry name" value="ADENINE DEAMINASE"/>
    <property type="match status" value="1"/>
</dbReference>
<dbReference type="SUPFAM" id="SSF51556">
    <property type="entry name" value="Metallo-dependent hydrolases"/>
    <property type="match status" value="1"/>
</dbReference>
<comment type="caution">
    <text evidence="7">The sequence shown here is derived from an EMBL/GenBank/DDBJ whole genome shotgun (WGS) entry which is preliminary data.</text>
</comment>
<comment type="cofactor">
    <cofactor evidence="5">
        <name>Zn(2+)</name>
        <dbReference type="ChEBI" id="CHEBI:29105"/>
    </cofactor>
    <text evidence="5">Binds 1 zinc ion per subunit.</text>
</comment>
<dbReference type="NCBIfam" id="TIGR01430">
    <property type="entry name" value="aden_deam"/>
    <property type="match status" value="1"/>
</dbReference>
<comment type="similarity">
    <text evidence="5">Belongs to the metallo-dependent hydrolases superfamily. Adenosine and AMP deaminases family. Adenine deaminase type 2 subfamily.</text>
</comment>
<dbReference type="InterPro" id="IPR001365">
    <property type="entry name" value="A_deaminase_dom"/>
</dbReference>
<dbReference type="GO" id="GO:0000034">
    <property type="term" value="F:adenine deaminase activity"/>
    <property type="evidence" value="ECO:0007669"/>
    <property type="project" value="UniProtKB-UniRule"/>
</dbReference>
<dbReference type="GO" id="GO:0005829">
    <property type="term" value="C:cytosol"/>
    <property type="evidence" value="ECO:0007669"/>
    <property type="project" value="TreeGrafter"/>
</dbReference>
<dbReference type="GO" id="GO:0043103">
    <property type="term" value="P:hypoxanthine salvage"/>
    <property type="evidence" value="ECO:0007669"/>
    <property type="project" value="UniProtKB-UniRule"/>
</dbReference>
<dbReference type="InterPro" id="IPR006330">
    <property type="entry name" value="Ado/ade_deaminase"/>
</dbReference>
<evidence type="ECO:0000256" key="3">
    <source>
        <dbReference type="ARBA" id="ARBA00022833"/>
    </source>
</evidence>
<proteinExistence type="inferred from homology"/>
<evidence type="ECO:0000259" key="6">
    <source>
        <dbReference type="Pfam" id="PF00962"/>
    </source>
</evidence>
<accession>A0A4V2PHV6</accession>
<dbReference type="AlphaFoldDB" id="A0A4V2PHV6"/>
<dbReference type="HAMAP" id="MF_01962">
    <property type="entry name" value="Adenine_deaminase"/>
    <property type="match status" value="1"/>
</dbReference>
<feature type="binding site" evidence="5">
    <location>
        <position position="195"/>
    </location>
    <ligand>
        <name>Zn(2+)</name>
        <dbReference type="ChEBI" id="CHEBI:29105"/>
        <note>catalytic</note>
    </ligand>
</feature>
<evidence type="ECO:0000313" key="8">
    <source>
        <dbReference type="Proteomes" id="UP000295560"/>
    </source>
</evidence>
<keyword evidence="4 5" id="KW-0546">Nucleotide metabolism</keyword>
<feature type="binding site" evidence="5">
    <location>
        <position position="16"/>
    </location>
    <ligand>
        <name>Zn(2+)</name>
        <dbReference type="ChEBI" id="CHEBI:29105"/>
        <note>catalytic</note>
    </ligand>
</feature>
<dbReference type="GO" id="GO:0006146">
    <property type="term" value="P:adenine catabolic process"/>
    <property type="evidence" value="ECO:0007669"/>
    <property type="project" value="UniProtKB-UniRule"/>
</dbReference>
<feature type="site" description="Important for catalytic activity" evidence="5">
    <location>
        <position position="219"/>
    </location>
</feature>
<dbReference type="Gene3D" id="3.20.20.140">
    <property type="entry name" value="Metal-dependent hydrolases"/>
    <property type="match status" value="1"/>
</dbReference>
<evidence type="ECO:0000256" key="5">
    <source>
        <dbReference type="HAMAP-Rule" id="MF_01962"/>
    </source>
</evidence>
<dbReference type="Pfam" id="PF00962">
    <property type="entry name" value="A_deaminase"/>
    <property type="match status" value="1"/>
</dbReference>
<protein>
    <recommendedName>
        <fullName evidence="5">Adenine deaminase</fullName>
        <shortName evidence="5">ADE</shortName>
        <ecNumber evidence="5">3.5.4.2</ecNumber>
    </recommendedName>
    <alternativeName>
        <fullName evidence="5">Adenine aminohydrolase</fullName>
        <shortName evidence="5">AAH</shortName>
    </alternativeName>
</protein>
<dbReference type="EMBL" id="SMFZ01000002">
    <property type="protein sequence ID" value="TCK22246.1"/>
    <property type="molecule type" value="Genomic_DNA"/>
</dbReference>
<dbReference type="InterPro" id="IPR032466">
    <property type="entry name" value="Metal_Hydrolase"/>
</dbReference>
<evidence type="ECO:0000256" key="2">
    <source>
        <dbReference type="ARBA" id="ARBA00022801"/>
    </source>
</evidence>
<evidence type="ECO:0000256" key="1">
    <source>
        <dbReference type="ARBA" id="ARBA00022723"/>
    </source>
</evidence>
<sequence length="348" mass="38068">MTVPELVDALPKAELHVHLEGTLEPDDLRALAARNGVELPWADGGRLRAAYSFTGLEDFLALFYLGCTVVRTRRDVYDLTRTYLRRAAAQNVRRAEMFFSPQNFLDRIDIADQVAALDTAIAEARVDLGIDAAVIVVAQRHRDESEALELLEMLAPHRGSILGVGLGGPEVGNPPAKFARFFDAAHRAGYRRTAHAGEEGPPAYVREALDVCRVERVDHGYAATRDPDLVARLADDGVALTLCPLSNLRLRVVDDLRSYAVRRLTDEGVAVTVNSDDPPYFGGGVNDNYRALVRALDMDADEVVALARRSVTASFADPADVARTLADIDTIHRAVGTTGPDTSEERRR</sequence>
<evidence type="ECO:0000313" key="7">
    <source>
        <dbReference type="EMBL" id="TCK22246.1"/>
    </source>
</evidence>
<comment type="catalytic activity">
    <reaction evidence="5">
        <text>adenine + H2O + H(+) = hypoxanthine + NH4(+)</text>
        <dbReference type="Rhea" id="RHEA:23688"/>
        <dbReference type="ChEBI" id="CHEBI:15377"/>
        <dbReference type="ChEBI" id="CHEBI:15378"/>
        <dbReference type="ChEBI" id="CHEBI:16708"/>
        <dbReference type="ChEBI" id="CHEBI:17368"/>
        <dbReference type="ChEBI" id="CHEBI:28938"/>
        <dbReference type="EC" id="3.5.4.2"/>
    </reaction>
</comment>
<keyword evidence="2 5" id="KW-0378">Hydrolase</keyword>
<name>A0A4V2PHV6_PSEEN</name>
<dbReference type="InterPro" id="IPR028892">
    <property type="entry name" value="ADE"/>
</dbReference>
<feature type="binding site" evidence="5">
    <location>
        <position position="18"/>
    </location>
    <ligand>
        <name>Zn(2+)</name>
        <dbReference type="ChEBI" id="CHEBI:29105"/>
        <note>catalytic</note>
    </ligand>
</feature>
<dbReference type="PANTHER" id="PTHR43114:SF6">
    <property type="entry name" value="ADENINE DEAMINASE"/>
    <property type="match status" value="1"/>
</dbReference>
<dbReference type="RefSeq" id="WP_132430967.1">
    <property type="nucleotide sequence ID" value="NZ_SMFZ01000002.1"/>
</dbReference>
<dbReference type="GO" id="GO:0009117">
    <property type="term" value="P:nucleotide metabolic process"/>
    <property type="evidence" value="ECO:0007669"/>
    <property type="project" value="UniProtKB-KW"/>
</dbReference>
<organism evidence="7 8">
    <name type="scientific">Pseudonocardia endophytica</name>
    <dbReference type="NCBI Taxonomy" id="401976"/>
    <lineage>
        <taxon>Bacteria</taxon>
        <taxon>Bacillati</taxon>
        <taxon>Actinomycetota</taxon>
        <taxon>Actinomycetes</taxon>
        <taxon>Pseudonocardiales</taxon>
        <taxon>Pseudonocardiaceae</taxon>
        <taxon>Pseudonocardia</taxon>
    </lineage>
</organism>
<keyword evidence="1 5" id="KW-0479">Metal-binding</keyword>
<feature type="binding site" evidence="5">
    <location>
        <position position="276"/>
    </location>
    <ligand>
        <name>Zn(2+)</name>
        <dbReference type="ChEBI" id="CHEBI:29105"/>
        <note>catalytic</note>
    </ligand>
</feature>
<keyword evidence="3 5" id="KW-0862">Zinc</keyword>
<reference evidence="7 8" key="1">
    <citation type="submission" date="2019-03" db="EMBL/GenBank/DDBJ databases">
        <title>Sequencing the genomes of 1000 actinobacteria strains.</title>
        <authorList>
            <person name="Klenk H.-P."/>
        </authorList>
    </citation>
    <scope>NUCLEOTIDE SEQUENCE [LARGE SCALE GENOMIC DNA]</scope>
    <source>
        <strain evidence="7 8">DSM 44969</strain>
    </source>
</reference>
<feature type="binding site" evidence="5">
    <location>
        <position position="277"/>
    </location>
    <ligand>
        <name>substrate</name>
    </ligand>
</feature>
<dbReference type="GO" id="GO:0008270">
    <property type="term" value="F:zinc ion binding"/>
    <property type="evidence" value="ECO:0007669"/>
    <property type="project" value="UniProtKB-UniRule"/>
</dbReference>